<name>A0ABR8KQ80_9SPHN</name>
<dbReference type="PANTHER" id="PTHR42760">
    <property type="entry name" value="SHORT-CHAIN DEHYDROGENASES/REDUCTASES FAMILY MEMBER"/>
    <property type="match status" value="1"/>
</dbReference>
<feature type="domain" description="Ketoreductase" evidence="3">
    <location>
        <begin position="10"/>
        <end position="194"/>
    </location>
</feature>
<dbReference type="PRINTS" id="PR00081">
    <property type="entry name" value="GDHRDH"/>
</dbReference>
<dbReference type="EMBL" id="JACXLC010000001">
    <property type="protein sequence ID" value="MBD2842918.1"/>
    <property type="molecule type" value="Genomic_DNA"/>
</dbReference>
<dbReference type="SUPFAM" id="SSF51735">
    <property type="entry name" value="NAD(P)-binding Rossmann-fold domains"/>
    <property type="match status" value="1"/>
</dbReference>
<sequence>MSGLFDLRGHVALVTGGNGGLGLGMARGLAKAGADIAIWGRNPERNLAAAEELQAMGVKAADFSCDVTKPDEVVSAMEKTVARFGRLDSCFANAGGSGVRKPFTEHTLADWQSTTDLNVNSVVSTFQAAAKQFIAQGTGGKLIVTSSIAALMGIPGGGYSATKAAVSGLVRSLAVELAPAGIQANAILPGFIETEMSLNTPQAFRDACLRRTPSGKLGTLEDMEGVAVFLASQQSNLVTGHSLVIDGGQSIFPM</sequence>
<dbReference type="RefSeq" id="WP_190788339.1">
    <property type="nucleotide sequence ID" value="NZ_JACXLC010000001.1"/>
</dbReference>
<evidence type="ECO:0000256" key="1">
    <source>
        <dbReference type="ARBA" id="ARBA00006484"/>
    </source>
</evidence>
<dbReference type="InterPro" id="IPR020904">
    <property type="entry name" value="Sc_DH/Rdtase_CS"/>
</dbReference>
<dbReference type="InterPro" id="IPR002347">
    <property type="entry name" value="SDR_fam"/>
</dbReference>
<evidence type="ECO:0000313" key="4">
    <source>
        <dbReference type="EMBL" id="MBD2842918.1"/>
    </source>
</evidence>
<dbReference type="PANTHER" id="PTHR42760:SF133">
    <property type="entry name" value="3-OXOACYL-[ACYL-CARRIER-PROTEIN] REDUCTASE"/>
    <property type="match status" value="1"/>
</dbReference>
<dbReference type="Pfam" id="PF13561">
    <property type="entry name" value="adh_short_C2"/>
    <property type="match status" value="1"/>
</dbReference>
<dbReference type="SMART" id="SM00822">
    <property type="entry name" value="PKS_KR"/>
    <property type="match status" value="1"/>
</dbReference>
<dbReference type="Gene3D" id="3.40.50.720">
    <property type="entry name" value="NAD(P)-binding Rossmann-like Domain"/>
    <property type="match status" value="1"/>
</dbReference>
<comment type="similarity">
    <text evidence="1">Belongs to the short-chain dehydrogenases/reductases (SDR) family.</text>
</comment>
<organism evidence="4 5">
    <name type="scientific">Erythrobacter rubeus</name>
    <dbReference type="NCBI Taxonomy" id="2760803"/>
    <lineage>
        <taxon>Bacteria</taxon>
        <taxon>Pseudomonadati</taxon>
        <taxon>Pseudomonadota</taxon>
        <taxon>Alphaproteobacteria</taxon>
        <taxon>Sphingomonadales</taxon>
        <taxon>Erythrobacteraceae</taxon>
        <taxon>Erythrobacter/Porphyrobacter group</taxon>
        <taxon>Erythrobacter</taxon>
    </lineage>
</organism>
<gene>
    <name evidence="4" type="ORF">IB285_11710</name>
</gene>
<comment type="caution">
    <text evidence="4">The sequence shown here is derived from an EMBL/GenBank/DDBJ whole genome shotgun (WGS) entry which is preliminary data.</text>
</comment>
<dbReference type="PRINTS" id="PR00080">
    <property type="entry name" value="SDRFAMILY"/>
</dbReference>
<reference evidence="4 5" key="1">
    <citation type="submission" date="2020-09" db="EMBL/GenBank/DDBJ databases">
        <authorList>
            <person name="Yoon J.-W."/>
        </authorList>
    </citation>
    <scope>NUCLEOTIDE SEQUENCE [LARGE SCALE GENOMIC DNA]</scope>
    <source>
        <strain evidence="4 5">KMU-140</strain>
    </source>
</reference>
<evidence type="ECO:0000259" key="3">
    <source>
        <dbReference type="SMART" id="SM00822"/>
    </source>
</evidence>
<accession>A0ABR8KQ80</accession>
<keyword evidence="5" id="KW-1185">Reference proteome</keyword>
<dbReference type="PROSITE" id="PS00061">
    <property type="entry name" value="ADH_SHORT"/>
    <property type="match status" value="1"/>
</dbReference>
<evidence type="ECO:0000313" key="5">
    <source>
        <dbReference type="Proteomes" id="UP000635384"/>
    </source>
</evidence>
<dbReference type="InterPro" id="IPR057326">
    <property type="entry name" value="KR_dom"/>
</dbReference>
<proteinExistence type="inferred from homology"/>
<keyword evidence="2" id="KW-0560">Oxidoreductase</keyword>
<dbReference type="InterPro" id="IPR036291">
    <property type="entry name" value="NAD(P)-bd_dom_sf"/>
</dbReference>
<evidence type="ECO:0000256" key="2">
    <source>
        <dbReference type="ARBA" id="ARBA00023002"/>
    </source>
</evidence>
<dbReference type="Proteomes" id="UP000635384">
    <property type="component" value="Unassembled WGS sequence"/>
</dbReference>
<protein>
    <submittedName>
        <fullName evidence="4">SDR family oxidoreductase</fullName>
    </submittedName>
</protein>